<dbReference type="EMBL" id="KI927479">
    <property type="protein sequence ID" value="ETW63262.1"/>
    <property type="molecule type" value="Genomic_DNA"/>
</dbReference>
<dbReference type="AlphaFoldDB" id="A0A024XCH0"/>
<reference evidence="1 2" key="2">
    <citation type="submission" date="2013-02" db="EMBL/GenBank/DDBJ databases">
        <title>The Genome Sequence of Plasmodium falciparum CAMP/Malaysia.</title>
        <authorList>
            <consortium name="The Broad Institute Genome Sequencing Platform"/>
            <consortium name="The Broad Institute Genome Sequencing Center for Infectious Disease"/>
            <person name="Neafsey D."/>
            <person name="Cheeseman I."/>
            <person name="Volkman S."/>
            <person name="Adams J."/>
            <person name="Walker B."/>
            <person name="Young S.K."/>
            <person name="Zeng Q."/>
            <person name="Gargeya S."/>
            <person name="Fitzgerald M."/>
            <person name="Haas B."/>
            <person name="Abouelleil A."/>
            <person name="Alvarado L."/>
            <person name="Arachchi H.M."/>
            <person name="Berlin A.M."/>
            <person name="Chapman S.B."/>
            <person name="Dewar J."/>
            <person name="Goldberg J."/>
            <person name="Griggs A."/>
            <person name="Gujja S."/>
            <person name="Hansen M."/>
            <person name="Howarth C."/>
            <person name="Imamovic A."/>
            <person name="Larimer J."/>
            <person name="McCowan C."/>
            <person name="Murphy C."/>
            <person name="Neiman D."/>
            <person name="Pearson M."/>
            <person name="Priest M."/>
            <person name="Roberts A."/>
            <person name="Saif S."/>
            <person name="Shea T."/>
            <person name="Sisk P."/>
            <person name="Sykes S."/>
            <person name="Wortman J."/>
            <person name="Nusbaum C."/>
            <person name="Birren B."/>
        </authorList>
    </citation>
    <scope>NUCLEOTIDE SEQUENCE [LARGE SCALE GENOMIC DNA]</scope>
    <source>
        <strain evidence="1 2">CAMP/Malaysia</strain>
    </source>
</reference>
<evidence type="ECO:0000313" key="2">
    <source>
        <dbReference type="Proteomes" id="UP000030694"/>
    </source>
</evidence>
<organism evidence="1 2">
    <name type="scientific">Plasmodium falciparum (isolate Camp / Malaysia)</name>
    <dbReference type="NCBI Taxonomy" id="5835"/>
    <lineage>
        <taxon>Eukaryota</taxon>
        <taxon>Sar</taxon>
        <taxon>Alveolata</taxon>
        <taxon>Apicomplexa</taxon>
        <taxon>Aconoidasida</taxon>
        <taxon>Haemosporida</taxon>
        <taxon>Plasmodiidae</taxon>
        <taxon>Plasmodium</taxon>
        <taxon>Plasmodium (Laverania)</taxon>
    </lineage>
</organism>
<protein>
    <recommendedName>
        <fullName evidence="3">Plasmodium RESA N-terminal domain-containing protein</fullName>
    </recommendedName>
</protein>
<proteinExistence type="predicted"/>
<evidence type="ECO:0008006" key="3">
    <source>
        <dbReference type="Google" id="ProtNLM"/>
    </source>
</evidence>
<dbReference type="Proteomes" id="UP000030694">
    <property type="component" value="Unassembled WGS sequence"/>
</dbReference>
<reference evidence="1 2" key="1">
    <citation type="submission" date="2013-02" db="EMBL/GenBank/DDBJ databases">
        <title>The Genome Annotation of Plasmodium falciparum CAMP/Malaysia.</title>
        <authorList>
            <consortium name="The Broad Institute Genome Sequencing Platform"/>
            <consortium name="The Broad Institute Genome Sequencing Center for Infectious Disease"/>
            <person name="Neafsey D."/>
            <person name="Hoffman S."/>
            <person name="Volkman S."/>
            <person name="Rosenthal P."/>
            <person name="Walker B."/>
            <person name="Young S.K."/>
            <person name="Zeng Q."/>
            <person name="Gargeya S."/>
            <person name="Fitzgerald M."/>
            <person name="Haas B."/>
            <person name="Abouelleil A."/>
            <person name="Allen A.W."/>
            <person name="Alvarado L."/>
            <person name="Arachchi H.M."/>
            <person name="Berlin A.M."/>
            <person name="Chapman S.B."/>
            <person name="Gainer-Dewar J."/>
            <person name="Goldberg J."/>
            <person name="Griggs A."/>
            <person name="Gujja S."/>
            <person name="Hansen M."/>
            <person name="Howarth C."/>
            <person name="Imamovic A."/>
            <person name="Ireland A."/>
            <person name="Larimer J."/>
            <person name="McCowan C."/>
            <person name="Murphy C."/>
            <person name="Pearson M."/>
            <person name="Poon T.W."/>
            <person name="Priest M."/>
            <person name="Roberts A."/>
            <person name="Saif S."/>
            <person name="Shea T."/>
            <person name="Sisk P."/>
            <person name="Sykes S."/>
            <person name="Wortman J."/>
            <person name="Nusbaum C."/>
            <person name="Birren B."/>
        </authorList>
    </citation>
    <scope>NUCLEOTIDE SEQUENCE [LARGE SCALE GENOMIC DNA]</scope>
    <source>
        <strain evidence="1 2">CAMP/Malaysia</strain>
    </source>
</reference>
<sequence>MEFHEIWYGCTNYIEHTLDNIKNYKFSYIVTFEEMKQKLGNIYKTKFQHIVQNPKKYYKKDFY</sequence>
<dbReference type="OrthoDB" id="10353051at2759"/>
<name>A0A024XCH0_PLAFC</name>
<evidence type="ECO:0000313" key="1">
    <source>
        <dbReference type="EMBL" id="ETW63262.1"/>
    </source>
</evidence>
<gene>
    <name evidence="1" type="ORF">PFMC_00908</name>
</gene>
<accession>A0A024XCH0</accession>